<dbReference type="GeneID" id="108983591"/>
<dbReference type="Pfam" id="PF20705">
    <property type="entry name" value="DUF6821"/>
    <property type="match status" value="1"/>
</dbReference>
<dbReference type="Gramene" id="Jr03_00270_p1">
    <property type="protein sequence ID" value="cds.Jr03_00270_p1"/>
    <property type="gene ID" value="Jr03_00270"/>
</dbReference>
<name>A0A2I4DUK8_JUGRE</name>
<dbReference type="InterPro" id="IPR045883">
    <property type="entry name" value="At4g13530-like"/>
</dbReference>
<evidence type="ECO:0000313" key="1">
    <source>
        <dbReference type="Proteomes" id="UP000235220"/>
    </source>
</evidence>
<dbReference type="AlphaFoldDB" id="A0A2I4DUK8"/>
<dbReference type="PANTHER" id="PTHR33646:SF2">
    <property type="entry name" value="F20H23.8 PROTEIN"/>
    <property type="match status" value="1"/>
</dbReference>
<dbReference type="Proteomes" id="UP000235220">
    <property type="component" value="Chromosome 3"/>
</dbReference>
<evidence type="ECO:0000313" key="2">
    <source>
        <dbReference type="RefSeq" id="XP_018810834.2"/>
    </source>
</evidence>
<dbReference type="FunCoup" id="A0A2I4DUK8">
    <property type="interactions" value="1079"/>
</dbReference>
<protein>
    <submittedName>
        <fullName evidence="2">Uncharacterized protein LOC108983591</fullName>
    </submittedName>
</protein>
<dbReference type="KEGG" id="jre:108983591"/>
<dbReference type="STRING" id="51240.A0A2I4DUK8"/>
<dbReference type="OrthoDB" id="766965at2759"/>
<keyword evidence="1" id="KW-1185">Reference proteome</keyword>
<dbReference type="InterPro" id="IPR049224">
    <property type="entry name" value="DUF6821"/>
</dbReference>
<dbReference type="RefSeq" id="XP_018810834.2">
    <property type="nucleotide sequence ID" value="XM_018955289.2"/>
</dbReference>
<organism evidence="1 2">
    <name type="scientific">Juglans regia</name>
    <name type="common">English walnut</name>
    <dbReference type="NCBI Taxonomy" id="51240"/>
    <lineage>
        <taxon>Eukaryota</taxon>
        <taxon>Viridiplantae</taxon>
        <taxon>Streptophyta</taxon>
        <taxon>Embryophyta</taxon>
        <taxon>Tracheophyta</taxon>
        <taxon>Spermatophyta</taxon>
        <taxon>Magnoliopsida</taxon>
        <taxon>eudicotyledons</taxon>
        <taxon>Gunneridae</taxon>
        <taxon>Pentapetalae</taxon>
        <taxon>rosids</taxon>
        <taxon>fabids</taxon>
        <taxon>Fagales</taxon>
        <taxon>Juglandaceae</taxon>
        <taxon>Juglans</taxon>
    </lineage>
</organism>
<sequence>MDLDEWEYLRPDDGYLDFHAVGEKKAFWGKPSSDSKSVFNMNYFLCPSPNSMKITEPPGLPGQVVKVPIHLEPTSGIGKAAEDGEPVKDITKVPTEISVMRPVVILERPNVPNTGVLEADEDVVSHVFFKMKENEFVDMKKDSPKSSCRGFMPQIDTSTFQFEDKLGESLESKTTSPRTEAENRDCCDRNKKVTWEESGSGSLNIWKWSFTGIGAICSFGVAAATICIVFFGSHQRNKQHQESQKLRFRIHSDDKGMSKQASKLKEAISVVRGVHNPISRAHITFGGLSEAN</sequence>
<gene>
    <name evidence="2" type="primary">LOC108983591</name>
</gene>
<accession>A0A2I4DUK8</accession>
<proteinExistence type="predicted"/>
<dbReference type="PANTHER" id="PTHR33646">
    <property type="entry name" value="GB|AAF00631.1"/>
    <property type="match status" value="1"/>
</dbReference>
<reference evidence="2" key="1">
    <citation type="submission" date="2025-08" db="UniProtKB">
        <authorList>
            <consortium name="RefSeq"/>
        </authorList>
    </citation>
    <scope>IDENTIFICATION</scope>
    <source>
        <tissue evidence="2">Leaves</tissue>
    </source>
</reference>